<dbReference type="Pfam" id="PF02618">
    <property type="entry name" value="YceG"/>
    <property type="match status" value="1"/>
</dbReference>
<comment type="caution">
    <text evidence="8">The sequence shown here is derived from an EMBL/GenBank/DDBJ whole genome shotgun (WGS) entry which is preliminary data.</text>
</comment>
<evidence type="ECO:0000256" key="6">
    <source>
        <dbReference type="ARBA" id="ARBA00023316"/>
    </source>
</evidence>
<accession>A0A9Q8IPB7</accession>
<comment type="catalytic activity">
    <reaction evidence="7">
        <text>a peptidoglycan chain = a peptidoglycan chain with N-acetyl-1,6-anhydromuramyl-[peptide] at the reducing end + a peptidoglycan chain with N-acetylglucosamine at the non-reducing end.</text>
        <dbReference type="EC" id="4.2.2.29"/>
    </reaction>
</comment>
<comment type="similarity">
    <text evidence="7">Belongs to the transglycosylase MltG family.</text>
</comment>
<dbReference type="Proteomes" id="UP000784700">
    <property type="component" value="Unassembled WGS sequence"/>
</dbReference>
<evidence type="ECO:0000256" key="3">
    <source>
        <dbReference type="ARBA" id="ARBA00022989"/>
    </source>
</evidence>
<dbReference type="GO" id="GO:0071555">
    <property type="term" value="P:cell wall organization"/>
    <property type="evidence" value="ECO:0007669"/>
    <property type="project" value="UniProtKB-KW"/>
</dbReference>
<dbReference type="HAMAP" id="MF_02065">
    <property type="entry name" value="MltG"/>
    <property type="match status" value="1"/>
</dbReference>
<keyword evidence="6 7" id="KW-0961">Cell wall biogenesis/degradation</keyword>
<evidence type="ECO:0000313" key="8">
    <source>
        <dbReference type="EMBL" id="TPR44966.1"/>
    </source>
</evidence>
<dbReference type="GO" id="GO:0005886">
    <property type="term" value="C:plasma membrane"/>
    <property type="evidence" value="ECO:0007669"/>
    <property type="project" value="UniProtKB-SubCell"/>
</dbReference>
<dbReference type="GO" id="GO:0009252">
    <property type="term" value="P:peptidoglycan biosynthetic process"/>
    <property type="evidence" value="ECO:0007669"/>
    <property type="project" value="UniProtKB-UniRule"/>
</dbReference>
<dbReference type="GO" id="GO:0008932">
    <property type="term" value="F:lytic endotransglycosylase activity"/>
    <property type="evidence" value="ECO:0007669"/>
    <property type="project" value="UniProtKB-UniRule"/>
</dbReference>
<keyword evidence="2 7" id="KW-0812">Transmembrane</keyword>
<evidence type="ECO:0000313" key="9">
    <source>
        <dbReference type="Proteomes" id="UP000784700"/>
    </source>
</evidence>
<evidence type="ECO:0000256" key="7">
    <source>
        <dbReference type="HAMAP-Rule" id="MF_02065"/>
    </source>
</evidence>
<keyword evidence="4 7" id="KW-0472">Membrane</keyword>
<dbReference type="NCBIfam" id="TIGR00247">
    <property type="entry name" value="endolytic transglycosylase MltG"/>
    <property type="match status" value="1"/>
</dbReference>
<dbReference type="PANTHER" id="PTHR30518">
    <property type="entry name" value="ENDOLYTIC MUREIN TRANSGLYCOSYLASE"/>
    <property type="match status" value="1"/>
</dbReference>
<reference evidence="8" key="1">
    <citation type="submission" date="2018-08" db="EMBL/GenBank/DDBJ databases">
        <title>Comparative genomics of wild bee and flower associated Lactobacillus reveals potential adaptation to the bee host.</title>
        <authorList>
            <person name="Vuong H.Q."/>
            <person name="Mcfrederick Q.S."/>
        </authorList>
    </citation>
    <scope>NUCLEOTIDE SEQUENCE</scope>
    <source>
        <strain evidence="8">HV_63</strain>
    </source>
</reference>
<sequence>MKLANKLKSNDSPKKHKNLGRKISFTIIGILIILGCFIFFLGHQYLNRSLQPLNSHDKSVVQINIPMGASDKKIGSILQDQNIVKSGMVFDYFVNSHHYSNLKAGYYEFSPSMSLDLIAKKLEKGGSAQPLQGRYGRFLIREGDNIEQISKNINSNSKYSSSEFMNLMNDKEYLSQLKKQYPDMLKSSFNAKDTKYKLEGYLYPATYNSQNDVSLKDLIKQMLDKTNNELKPYYKEINKKGFSVQQVLSLASMIELERYSEFDRQQIAGVLLNRLNNGLPLEMKSSILYASGKSFNQKIDKKDYKIKSAYNLFKHTGYGPGPISNPSINSVKAVLNPKNMDKNYLHFYIDPKKNKVVFSSNLVNTSSVVKNNNYMR</sequence>
<comment type="subcellular location">
    <subcellularLocation>
        <location evidence="7">Cell membrane</location>
        <topology evidence="7">Single-pass membrane protein</topology>
    </subcellularLocation>
</comment>
<dbReference type="PANTHER" id="PTHR30518:SF2">
    <property type="entry name" value="ENDOLYTIC MUREIN TRANSGLYCOSYLASE"/>
    <property type="match status" value="1"/>
</dbReference>
<dbReference type="Gene3D" id="3.30.1490.480">
    <property type="entry name" value="Endolytic murein transglycosylase"/>
    <property type="match status" value="1"/>
</dbReference>
<gene>
    <name evidence="7 8" type="primary">mltG</name>
    <name evidence="8" type="ORF">DY130_01900</name>
</gene>
<dbReference type="EC" id="4.2.2.29" evidence="7"/>
<feature type="site" description="Important for catalytic activity" evidence="7">
    <location>
        <position position="257"/>
    </location>
</feature>
<evidence type="ECO:0000256" key="1">
    <source>
        <dbReference type="ARBA" id="ARBA00022475"/>
    </source>
</evidence>
<comment type="function">
    <text evidence="7">Functions as a peptidoglycan terminase that cleaves nascent peptidoglycan strands endolytically to terminate their elongation.</text>
</comment>
<protein>
    <recommendedName>
        <fullName evidence="7">Endolytic murein transglycosylase</fullName>
        <ecNumber evidence="7">4.2.2.29</ecNumber>
    </recommendedName>
    <alternativeName>
        <fullName evidence="7">Peptidoglycan lytic transglycosylase</fullName>
    </alternativeName>
    <alternativeName>
        <fullName evidence="7">Peptidoglycan polymerization terminase</fullName>
    </alternativeName>
</protein>
<dbReference type="AlphaFoldDB" id="A0A9Q8IPB7"/>
<proteinExistence type="inferred from homology"/>
<dbReference type="EMBL" id="QUBG01000002">
    <property type="protein sequence ID" value="TPR44966.1"/>
    <property type="molecule type" value="Genomic_DNA"/>
</dbReference>
<dbReference type="InterPro" id="IPR003770">
    <property type="entry name" value="MLTG-like"/>
</dbReference>
<keyword evidence="1 7" id="KW-1003">Cell membrane</keyword>
<evidence type="ECO:0000256" key="2">
    <source>
        <dbReference type="ARBA" id="ARBA00022692"/>
    </source>
</evidence>
<organism evidence="8 9">
    <name type="scientific">Apilactobacillus micheneri</name>
    <dbReference type="NCBI Taxonomy" id="1899430"/>
    <lineage>
        <taxon>Bacteria</taxon>
        <taxon>Bacillati</taxon>
        <taxon>Bacillota</taxon>
        <taxon>Bacilli</taxon>
        <taxon>Lactobacillales</taxon>
        <taxon>Lactobacillaceae</taxon>
        <taxon>Apilactobacillus</taxon>
    </lineage>
</organism>
<keyword evidence="3 7" id="KW-1133">Transmembrane helix</keyword>
<evidence type="ECO:0000256" key="5">
    <source>
        <dbReference type="ARBA" id="ARBA00023239"/>
    </source>
</evidence>
<keyword evidence="5 7" id="KW-0456">Lyase</keyword>
<name>A0A9Q8IPB7_9LACO</name>
<evidence type="ECO:0000256" key="4">
    <source>
        <dbReference type="ARBA" id="ARBA00023136"/>
    </source>
</evidence>
<feature type="transmembrane region" description="Helical" evidence="7">
    <location>
        <begin position="23"/>
        <end position="46"/>
    </location>
</feature>